<comment type="subcellular location">
    <subcellularLocation>
        <location evidence="1">Cell membrane</location>
        <topology evidence="1">Multi-pass membrane protein</topology>
    </subcellularLocation>
</comment>
<accession>A0A1M6JT46</accession>
<sequence>MLSLLRRLIRPLLLPQWWQDALLLLLPRVVCGYLLAFEFGAVKFGLPWSPPDHNIGLFEVAFWFPNDVAAYGGLFALLPGFFAWMGAFSEAVGGILLLLGLGTRVSAFLVICTMLVAIFMQQIHQGMWNTLPAAGFLWACLAPLVLGSGRFGLDYLLAKPRTHETL</sequence>
<gene>
    <name evidence="8" type="ORF">SAMN02745146_3255</name>
</gene>
<dbReference type="InterPro" id="IPR051907">
    <property type="entry name" value="DoxX-like_oxidoreductase"/>
</dbReference>
<dbReference type="RefSeq" id="WP_200799934.1">
    <property type="nucleotide sequence ID" value="NZ_FQYN01000007.1"/>
</dbReference>
<feature type="transmembrane region" description="Helical" evidence="7">
    <location>
        <begin position="68"/>
        <end position="88"/>
    </location>
</feature>
<dbReference type="PANTHER" id="PTHR33452:SF1">
    <property type="entry name" value="INNER MEMBRANE PROTEIN YPHA-RELATED"/>
    <property type="match status" value="1"/>
</dbReference>
<dbReference type="Pfam" id="PF07681">
    <property type="entry name" value="DoxX"/>
    <property type="match status" value="1"/>
</dbReference>
<dbReference type="GO" id="GO:0005886">
    <property type="term" value="C:plasma membrane"/>
    <property type="evidence" value="ECO:0007669"/>
    <property type="project" value="UniProtKB-SubCell"/>
</dbReference>
<evidence type="ECO:0000256" key="4">
    <source>
        <dbReference type="ARBA" id="ARBA00022692"/>
    </source>
</evidence>
<evidence type="ECO:0000256" key="7">
    <source>
        <dbReference type="SAM" id="Phobius"/>
    </source>
</evidence>
<evidence type="ECO:0000256" key="6">
    <source>
        <dbReference type="ARBA" id="ARBA00023136"/>
    </source>
</evidence>
<evidence type="ECO:0000256" key="5">
    <source>
        <dbReference type="ARBA" id="ARBA00022989"/>
    </source>
</evidence>
<evidence type="ECO:0000256" key="3">
    <source>
        <dbReference type="ARBA" id="ARBA00022475"/>
    </source>
</evidence>
<evidence type="ECO:0000256" key="1">
    <source>
        <dbReference type="ARBA" id="ARBA00004651"/>
    </source>
</evidence>
<dbReference type="Proteomes" id="UP000184418">
    <property type="component" value="Unassembled WGS sequence"/>
</dbReference>
<feature type="transmembrane region" description="Helical" evidence="7">
    <location>
        <begin position="21"/>
        <end position="48"/>
    </location>
</feature>
<keyword evidence="9" id="KW-1185">Reference proteome</keyword>
<evidence type="ECO:0000313" key="9">
    <source>
        <dbReference type="Proteomes" id="UP000184418"/>
    </source>
</evidence>
<dbReference type="InterPro" id="IPR032808">
    <property type="entry name" value="DoxX"/>
</dbReference>
<evidence type="ECO:0000313" key="8">
    <source>
        <dbReference type="EMBL" id="SHJ49821.1"/>
    </source>
</evidence>
<keyword evidence="6 7" id="KW-0472">Membrane</keyword>
<comment type="similarity">
    <text evidence="2">Belongs to the DoxX family.</text>
</comment>
<keyword evidence="5 7" id="KW-1133">Transmembrane helix</keyword>
<feature type="transmembrane region" description="Helical" evidence="7">
    <location>
        <begin position="131"/>
        <end position="153"/>
    </location>
</feature>
<dbReference type="STRING" id="1121955.SAMN02745146_3255"/>
<keyword evidence="3" id="KW-1003">Cell membrane</keyword>
<protein>
    <submittedName>
        <fullName evidence="8">Putative oxidoreductase</fullName>
    </submittedName>
</protein>
<feature type="transmembrane region" description="Helical" evidence="7">
    <location>
        <begin position="95"/>
        <end position="119"/>
    </location>
</feature>
<organism evidence="8 9">
    <name type="scientific">Hymenobacter daecheongensis DSM 21074</name>
    <dbReference type="NCBI Taxonomy" id="1121955"/>
    <lineage>
        <taxon>Bacteria</taxon>
        <taxon>Pseudomonadati</taxon>
        <taxon>Bacteroidota</taxon>
        <taxon>Cytophagia</taxon>
        <taxon>Cytophagales</taxon>
        <taxon>Hymenobacteraceae</taxon>
        <taxon>Hymenobacter</taxon>
    </lineage>
</organism>
<evidence type="ECO:0000256" key="2">
    <source>
        <dbReference type="ARBA" id="ARBA00006679"/>
    </source>
</evidence>
<name>A0A1M6JT46_9BACT</name>
<proteinExistence type="inferred from homology"/>
<dbReference type="AlphaFoldDB" id="A0A1M6JT46"/>
<reference evidence="8 9" key="1">
    <citation type="submission" date="2016-11" db="EMBL/GenBank/DDBJ databases">
        <authorList>
            <person name="Jaros S."/>
            <person name="Januszkiewicz K."/>
            <person name="Wedrychowicz H."/>
        </authorList>
    </citation>
    <scope>NUCLEOTIDE SEQUENCE [LARGE SCALE GENOMIC DNA]</scope>
    <source>
        <strain evidence="8 9">DSM 21074</strain>
    </source>
</reference>
<dbReference type="EMBL" id="FQYN01000007">
    <property type="protein sequence ID" value="SHJ49821.1"/>
    <property type="molecule type" value="Genomic_DNA"/>
</dbReference>
<dbReference type="PANTHER" id="PTHR33452">
    <property type="entry name" value="OXIDOREDUCTASE CATD-RELATED"/>
    <property type="match status" value="1"/>
</dbReference>
<keyword evidence="4 7" id="KW-0812">Transmembrane</keyword>